<dbReference type="InParanoid" id="A0A7M7TBD8"/>
<dbReference type="Proteomes" id="UP000002358">
    <property type="component" value="Unassembled WGS sequence"/>
</dbReference>
<keyword evidence="2" id="KW-1185">Reference proteome</keyword>
<name>A0A7M7TBD8_NASVI</name>
<dbReference type="KEGG" id="nvi:116418179"/>
<reference evidence="1" key="1">
    <citation type="submission" date="2021-01" db="UniProtKB">
        <authorList>
            <consortium name="EnsemblMetazoa"/>
        </authorList>
    </citation>
    <scope>IDENTIFICATION</scope>
</reference>
<protein>
    <submittedName>
        <fullName evidence="1">Uncharacterized protein</fullName>
    </submittedName>
</protein>
<organism evidence="1 2">
    <name type="scientific">Nasonia vitripennis</name>
    <name type="common">Parasitic wasp</name>
    <dbReference type="NCBI Taxonomy" id="7425"/>
    <lineage>
        <taxon>Eukaryota</taxon>
        <taxon>Metazoa</taxon>
        <taxon>Ecdysozoa</taxon>
        <taxon>Arthropoda</taxon>
        <taxon>Hexapoda</taxon>
        <taxon>Insecta</taxon>
        <taxon>Pterygota</taxon>
        <taxon>Neoptera</taxon>
        <taxon>Endopterygota</taxon>
        <taxon>Hymenoptera</taxon>
        <taxon>Apocrita</taxon>
        <taxon>Proctotrupomorpha</taxon>
        <taxon>Chalcidoidea</taxon>
        <taxon>Pteromalidae</taxon>
        <taxon>Pteromalinae</taxon>
        <taxon>Nasonia</taxon>
    </lineage>
</organism>
<sequence>MFVDYLMYLADSVDEIHAKQTNNTDEIASINTLFLKQSINENVIANQKQLADKYSYVLPFSTVQSFQEFDEKLQDSKSSLRSDVKNMLLSGLDSNLVISKCMVNMLKMVLSREVAMQYTAVKEVKDKNVMMNTNFYSCISGIL</sequence>
<dbReference type="EnsemblMetazoa" id="XM_031933282">
    <property type="protein sequence ID" value="XP_031789142"/>
    <property type="gene ID" value="LOC116418179"/>
</dbReference>
<dbReference type="OrthoDB" id="7697863at2759"/>
<dbReference type="AlphaFoldDB" id="A0A7M7TBD8"/>
<dbReference type="SMR" id="A0A7M7TBD8"/>
<dbReference type="RefSeq" id="XP_031789142.1">
    <property type="nucleotide sequence ID" value="XM_031933282.1"/>
</dbReference>
<accession>A0A7M7TBD8</accession>
<evidence type="ECO:0000313" key="1">
    <source>
        <dbReference type="EnsemblMetazoa" id="XP_031789142"/>
    </source>
</evidence>
<dbReference type="GeneID" id="116418179"/>
<evidence type="ECO:0000313" key="2">
    <source>
        <dbReference type="Proteomes" id="UP000002358"/>
    </source>
</evidence>
<proteinExistence type="predicted"/>